<dbReference type="InterPro" id="IPR012912">
    <property type="entry name" value="Plasmid_pRiA4b_Orf3-like"/>
</dbReference>
<dbReference type="Gene3D" id="3.10.290.30">
    <property type="entry name" value="MM3350-like"/>
    <property type="match status" value="1"/>
</dbReference>
<feature type="domain" description="Plasmid pRiA4b Orf3-like" evidence="1">
    <location>
        <begin position="367"/>
        <end position="498"/>
    </location>
</feature>
<dbReference type="HOGENOM" id="CLU_040790_0_0_9"/>
<proteinExistence type="predicted"/>
<evidence type="ECO:0000313" key="2">
    <source>
        <dbReference type="EMBL" id="EEJ40223.1"/>
    </source>
</evidence>
<organism evidence="2 3">
    <name type="scientific">Limosilactobacillus vaginalis DSM 5837 = ATCC 49540</name>
    <dbReference type="NCBI Taxonomy" id="1423814"/>
    <lineage>
        <taxon>Bacteria</taxon>
        <taxon>Bacillati</taxon>
        <taxon>Bacillota</taxon>
        <taxon>Bacilli</taxon>
        <taxon>Lactobacillales</taxon>
        <taxon>Lactobacillaceae</taxon>
        <taxon>Limosilactobacillus</taxon>
    </lineage>
</organism>
<name>C2EV42_9LACO</name>
<evidence type="ECO:0000259" key="1">
    <source>
        <dbReference type="Pfam" id="PF07929"/>
    </source>
</evidence>
<dbReference type="STRING" id="1423814.HMPREF0549_1328"/>
<gene>
    <name evidence="2" type="ORF">HMPREF0549_1328</name>
</gene>
<dbReference type="PATRIC" id="fig|1423814.6.peg.685"/>
<dbReference type="PANTHER" id="PTHR41878">
    <property type="entry name" value="LEXA REPRESSOR-RELATED"/>
    <property type="match status" value="1"/>
</dbReference>
<protein>
    <recommendedName>
        <fullName evidence="1">Plasmid pRiA4b Orf3-like domain-containing protein</fullName>
    </recommendedName>
</protein>
<dbReference type="PANTHER" id="PTHR41878:SF1">
    <property type="entry name" value="TNPR PROTEIN"/>
    <property type="match status" value="1"/>
</dbReference>
<dbReference type="EMBL" id="ACGV01000144">
    <property type="protein sequence ID" value="EEJ40223.1"/>
    <property type="molecule type" value="Genomic_DNA"/>
</dbReference>
<accession>C2EV42</accession>
<dbReference type="SUPFAM" id="SSF159941">
    <property type="entry name" value="MM3350-like"/>
    <property type="match status" value="1"/>
</dbReference>
<dbReference type="Proteomes" id="UP000004483">
    <property type="component" value="Unassembled WGS sequence"/>
</dbReference>
<dbReference type="eggNOG" id="COG1846">
    <property type="taxonomic scope" value="Bacteria"/>
</dbReference>
<dbReference type="Pfam" id="PF07929">
    <property type="entry name" value="PRiA4_ORF3"/>
    <property type="match status" value="1"/>
</dbReference>
<reference evidence="2 3" key="1">
    <citation type="submission" date="2009-01" db="EMBL/GenBank/DDBJ databases">
        <authorList>
            <person name="Qin X."/>
            <person name="Bachman B."/>
            <person name="Battles P."/>
            <person name="Bell A."/>
            <person name="Bess C."/>
            <person name="Bickham C."/>
            <person name="Chaboub L."/>
            <person name="Chen D."/>
            <person name="Coyle M."/>
            <person name="Deiros D.R."/>
            <person name="Dinh H."/>
            <person name="Forbes L."/>
            <person name="Fowler G."/>
            <person name="Francisco L."/>
            <person name="Fu Q."/>
            <person name="Gubbala S."/>
            <person name="Hale W."/>
            <person name="Han Y."/>
            <person name="Hemphill L."/>
            <person name="Highlander S.K."/>
            <person name="Hirani K."/>
            <person name="Hogues M."/>
            <person name="Jackson L."/>
            <person name="Jakkamsetti A."/>
            <person name="Javaid M."/>
            <person name="Jiang H."/>
            <person name="Korchina V."/>
            <person name="Kovar C."/>
            <person name="Lara F."/>
            <person name="Lee S."/>
            <person name="Mata R."/>
            <person name="Mathew T."/>
            <person name="Moen C."/>
            <person name="Morales K."/>
            <person name="Munidasa M."/>
            <person name="Nazareth L."/>
            <person name="Ngo R."/>
            <person name="Nguyen L."/>
            <person name="Okwuonu G."/>
            <person name="Ongeri F."/>
            <person name="Patil S."/>
            <person name="Petrosino J."/>
            <person name="Pham C."/>
            <person name="Pham P."/>
            <person name="Pu L.-L."/>
            <person name="Puazo M."/>
            <person name="Raj R."/>
            <person name="Reid J."/>
            <person name="Rouhana J."/>
            <person name="Saada N."/>
            <person name="Shang Y."/>
            <person name="Simmons D."/>
            <person name="Thornton R."/>
            <person name="Warren J."/>
            <person name="Weissenberger G."/>
            <person name="Zhang J."/>
            <person name="Zhang L."/>
            <person name="Zhou C."/>
            <person name="Zhu D."/>
            <person name="Muzny D."/>
            <person name="Worley K."/>
            <person name="Gibbs R."/>
        </authorList>
    </citation>
    <scope>NUCLEOTIDE SEQUENCE [LARGE SCALE GENOMIC DNA]</scope>
    <source>
        <strain evidence="2 3">ATCC 49540</strain>
    </source>
</reference>
<sequence>MGLFAKNNEFKPVLEEGVMMVLIAVENNVAQHLHANTRLADEQRLMRTDAWSIRVTGDFMIVMNNLLSLPVIVRHPQQFSDPRAFTATFKRELIRLLEVLPVPRVKVRMIRDAQLKQVEFVRPVVPALQQRLQIFQNLLTRPDIVQWDDDPSNPAISLALMKNLKLQDVKTNEVQTATELFENYVINNFAVPAHPKLNEHNRRYLYHSESLNDVMNESEVSEEIIQDYRSSLEQLGKSDQIIDRDTDYATDYLSYLAEDGKTILDDISTIYYYAYDYGKRNSERLTTSKYRGMGAAFREFGRFLKRQALFADADFDQFSQALNQAIDNATPAKEGYRLERMLHSAESELARRRSSLKHAHHYRKIEYQIKVELADYQPSMWRRLQFSGETRLDELCYFIMASFGATGSHLYNLQLNKKNYQLPYLDGGENITLHWLGEAQQGDRLTLEYDFGDSWQFNILIEKTTPIRRYRLSPTEPKVLDGNGKGIVDDIGGTAGLELAAQDDQTINSGFNANQLQKQWFALTAEIAKQYQ</sequence>
<dbReference type="InterPro" id="IPR024047">
    <property type="entry name" value="MM3350-like_sf"/>
</dbReference>
<dbReference type="AlphaFoldDB" id="C2EV42"/>
<comment type="caution">
    <text evidence="2">The sequence shown here is derived from an EMBL/GenBank/DDBJ whole genome shotgun (WGS) entry which is preliminary data.</text>
</comment>
<evidence type="ECO:0000313" key="3">
    <source>
        <dbReference type="Proteomes" id="UP000004483"/>
    </source>
</evidence>